<sequence length="126" mass="13794">MKPVVRWLLALFFVIAGANHFRTPEIYLGMMPPWLPAPDLMNTISGAAEIFGGIGLLIAATRRAAGWGLIALLIAVFPANLHVALQGHMPGTDFSPLTLWLRLPFQAIFIAAVWWVAVKRIPGEHS</sequence>
<comment type="subcellular location">
    <subcellularLocation>
        <location evidence="1">Membrane</location>
        <topology evidence="1">Multi-pass membrane protein</topology>
    </subcellularLocation>
</comment>
<evidence type="ECO:0000256" key="5">
    <source>
        <dbReference type="SAM" id="Phobius"/>
    </source>
</evidence>
<reference evidence="6 7" key="1">
    <citation type="submission" date="2017-09" db="EMBL/GenBank/DDBJ databases">
        <title>Complete genome sequence of Verrucomicrobial strain HZ-65, isolated from freshwater.</title>
        <authorList>
            <person name="Choi A."/>
        </authorList>
    </citation>
    <scope>NUCLEOTIDE SEQUENCE [LARGE SCALE GENOMIC DNA]</scope>
    <source>
        <strain evidence="6 7">HZ-65</strain>
    </source>
</reference>
<feature type="transmembrane region" description="Helical" evidence="5">
    <location>
        <begin position="42"/>
        <end position="60"/>
    </location>
</feature>
<dbReference type="Pfam" id="PF07681">
    <property type="entry name" value="DoxX"/>
    <property type="match status" value="1"/>
</dbReference>
<dbReference type="PANTHER" id="PTHR36974:SF1">
    <property type="entry name" value="DOXX FAMILY MEMBRANE PROTEIN"/>
    <property type="match status" value="1"/>
</dbReference>
<gene>
    <name evidence="6" type="ORF">CMV30_10590</name>
</gene>
<keyword evidence="2 5" id="KW-0812">Transmembrane</keyword>
<evidence type="ECO:0000256" key="4">
    <source>
        <dbReference type="ARBA" id="ARBA00023136"/>
    </source>
</evidence>
<evidence type="ECO:0000256" key="1">
    <source>
        <dbReference type="ARBA" id="ARBA00004141"/>
    </source>
</evidence>
<feature type="transmembrane region" description="Helical" evidence="5">
    <location>
        <begin position="67"/>
        <end position="85"/>
    </location>
</feature>
<proteinExistence type="predicted"/>
<evidence type="ECO:0000313" key="7">
    <source>
        <dbReference type="Proteomes" id="UP000217265"/>
    </source>
</evidence>
<evidence type="ECO:0000256" key="2">
    <source>
        <dbReference type="ARBA" id="ARBA00022692"/>
    </source>
</evidence>
<dbReference type="InterPro" id="IPR032808">
    <property type="entry name" value="DoxX"/>
</dbReference>
<keyword evidence="7" id="KW-1185">Reference proteome</keyword>
<dbReference type="GO" id="GO:0016020">
    <property type="term" value="C:membrane"/>
    <property type="evidence" value="ECO:0007669"/>
    <property type="project" value="UniProtKB-SubCell"/>
</dbReference>
<accession>A0A290QDP0</accession>
<feature type="transmembrane region" description="Helical" evidence="5">
    <location>
        <begin position="97"/>
        <end position="118"/>
    </location>
</feature>
<evidence type="ECO:0000313" key="6">
    <source>
        <dbReference type="EMBL" id="ATC64366.1"/>
    </source>
</evidence>
<protein>
    <submittedName>
        <fullName evidence="6">DoxX family protein</fullName>
    </submittedName>
</protein>
<name>A0A290QDP0_9BACT</name>
<dbReference type="PANTHER" id="PTHR36974">
    <property type="entry name" value="MEMBRANE PROTEIN-RELATED"/>
    <property type="match status" value="1"/>
</dbReference>
<organism evidence="6 7">
    <name type="scientific">Nibricoccus aquaticus</name>
    <dbReference type="NCBI Taxonomy" id="2576891"/>
    <lineage>
        <taxon>Bacteria</taxon>
        <taxon>Pseudomonadati</taxon>
        <taxon>Verrucomicrobiota</taxon>
        <taxon>Opitutia</taxon>
        <taxon>Opitutales</taxon>
        <taxon>Opitutaceae</taxon>
        <taxon>Nibricoccus</taxon>
    </lineage>
</organism>
<keyword evidence="3 5" id="KW-1133">Transmembrane helix</keyword>
<dbReference type="KEGG" id="vbh:CMV30_10590"/>
<dbReference type="Proteomes" id="UP000217265">
    <property type="component" value="Chromosome"/>
</dbReference>
<dbReference type="EMBL" id="CP023344">
    <property type="protein sequence ID" value="ATC64366.1"/>
    <property type="molecule type" value="Genomic_DNA"/>
</dbReference>
<dbReference type="RefSeq" id="WP_096055998.1">
    <property type="nucleotide sequence ID" value="NZ_CP023344.1"/>
</dbReference>
<keyword evidence="4 5" id="KW-0472">Membrane</keyword>
<evidence type="ECO:0000256" key="3">
    <source>
        <dbReference type="ARBA" id="ARBA00022989"/>
    </source>
</evidence>
<dbReference type="AlphaFoldDB" id="A0A290QDP0"/>
<dbReference type="OrthoDB" id="327939at2"/>